<feature type="transmembrane region" description="Helical" evidence="1">
    <location>
        <begin position="6"/>
        <end position="30"/>
    </location>
</feature>
<sequence length="169" mass="17731">MILSFLSVVATVMGSVVRVSFVVVVVAIVVTGVMASQQGPLTCWSCSANTHGQDCYDLDLENKTLAKTCSPEEPFCTVNRIWYVVEAGAEPRNFSVNRTCALACTPSCVVIGDRTKIHSCASCCTTSYCNIVNSASARPLASIPLAVAAPLLGGCMVLLSPLMHSLPAG</sequence>
<evidence type="ECO:0000313" key="3">
    <source>
        <dbReference type="Proteomes" id="UP000770661"/>
    </source>
</evidence>
<name>A0A8J4XM85_CHIOP</name>
<comment type="caution">
    <text evidence="2">The sequence shown here is derived from an EMBL/GenBank/DDBJ whole genome shotgun (WGS) entry which is preliminary data.</text>
</comment>
<dbReference type="OrthoDB" id="6415465at2759"/>
<dbReference type="SUPFAM" id="SSF57302">
    <property type="entry name" value="Snake toxin-like"/>
    <property type="match status" value="1"/>
</dbReference>
<dbReference type="AlphaFoldDB" id="A0A8J4XM85"/>
<feature type="transmembrane region" description="Helical" evidence="1">
    <location>
        <begin position="143"/>
        <end position="163"/>
    </location>
</feature>
<organism evidence="2 3">
    <name type="scientific">Chionoecetes opilio</name>
    <name type="common">Atlantic snow crab</name>
    <name type="synonym">Cancer opilio</name>
    <dbReference type="NCBI Taxonomy" id="41210"/>
    <lineage>
        <taxon>Eukaryota</taxon>
        <taxon>Metazoa</taxon>
        <taxon>Ecdysozoa</taxon>
        <taxon>Arthropoda</taxon>
        <taxon>Crustacea</taxon>
        <taxon>Multicrustacea</taxon>
        <taxon>Malacostraca</taxon>
        <taxon>Eumalacostraca</taxon>
        <taxon>Eucarida</taxon>
        <taxon>Decapoda</taxon>
        <taxon>Pleocyemata</taxon>
        <taxon>Brachyura</taxon>
        <taxon>Eubrachyura</taxon>
        <taxon>Majoidea</taxon>
        <taxon>Majidae</taxon>
        <taxon>Chionoecetes</taxon>
    </lineage>
</organism>
<proteinExistence type="predicted"/>
<protein>
    <submittedName>
        <fullName evidence="2">Uncharacterized protein</fullName>
    </submittedName>
</protein>
<keyword evidence="1" id="KW-0472">Membrane</keyword>
<dbReference type="InterPro" id="IPR045860">
    <property type="entry name" value="Snake_toxin-like_sf"/>
</dbReference>
<evidence type="ECO:0000256" key="1">
    <source>
        <dbReference type="SAM" id="Phobius"/>
    </source>
</evidence>
<keyword evidence="1" id="KW-0812">Transmembrane</keyword>
<evidence type="ECO:0000313" key="2">
    <source>
        <dbReference type="EMBL" id="KAG0710307.1"/>
    </source>
</evidence>
<keyword evidence="1" id="KW-1133">Transmembrane helix</keyword>
<gene>
    <name evidence="2" type="ORF">GWK47_023084</name>
</gene>
<dbReference type="EMBL" id="JACEEZ010024330">
    <property type="protein sequence ID" value="KAG0710307.1"/>
    <property type="molecule type" value="Genomic_DNA"/>
</dbReference>
<accession>A0A8J4XM85</accession>
<dbReference type="CDD" id="cd00117">
    <property type="entry name" value="TFP"/>
    <property type="match status" value="1"/>
</dbReference>
<reference evidence="2" key="1">
    <citation type="submission" date="2020-07" db="EMBL/GenBank/DDBJ databases">
        <title>The High-quality genome of the commercially important snow crab, Chionoecetes opilio.</title>
        <authorList>
            <person name="Jeong J.-H."/>
            <person name="Ryu S."/>
        </authorList>
    </citation>
    <scope>NUCLEOTIDE SEQUENCE</scope>
    <source>
        <strain evidence="2">MADBK_172401_WGS</strain>
        <tissue evidence="2">Digestive gland</tissue>
    </source>
</reference>
<keyword evidence="3" id="KW-1185">Reference proteome</keyword>
<dbReference type="Proteomes" id="UP000770661">
    <property type="component" value="Unassembled WGS sequence"/>
</dbReference>